<accession>A0A3P7NWI4</accession>
<evidence type="ECO:0000313" key="2">
    <source>
        <dbReference type="Proteomes" id="UP000281553"/>
    </source>
</evidence>
<sequence>MQLLQTSRRRRLPAPASLQPVGCDGPISLIHAPPSPACSLRHVLWAFNWLPSQQMASCVFTKLRYVD</sequence>
<proteinExistence type="predicted"/>
<gene>
    <name evidence="1" type="ORF">DILT_LOCUS19653</name>
</gene>
<organism evidence="1 2">
    <name type="scientific">Dibothriocephalus latus</name>
    <name type="common">Fish tapeworm</name>
    <name type="synonym">Diphyllobothrium latum</name>
    <dbReference type="NCBI Taxonomy" id="60516"/>
    <lineage>
        <taxon>Eukaryota</taxon>
        <taxon>Metazoa</taxon>
        <taxon>Spiralia</taxon>
        <taxon>Lophotrochozoa</taxon>
        <taxon>Platyhelminthes</taxon>
        <taxon>Cestoda</taxon>
        <taxon>Eucestoda</taxon>
        <taxon>Diphyllobothriidea</taxon>
        <taxon>Diphyllobothriidae</taxon>
        <taxon>Dibothriocephalus</taxon>
    </lineage>
</organism>
<protein>
    <submittedName>
        <fullName evidence="1">Uncharacterized protein</fullName>
    </submittedName>
</protein>
<feature type="non-terminal residue" evidence="1">
    <location>
        <position position="67"/>
    </location>
</feature>
<dbReference type="EMBL" id="UYRU01117777">
    <property type="protein sequence ID" value="VDN45610.1"/>
    <property type="molecule type" value="Genomic_DNA"/>
</dbReference>
<reference evidence="1 2" key="1">
    <citation type="submission" date="2018-11" db="EMBL/GenBank/DDBJ databases">
        <authorList>
            <consortium name="Pathogen Informatics"/>
        </authorList>
    </citation>
    <scope>NUCLEOTIDE SEQUENCE [LARGE SCALE GENOMIC DNA]</scope>
</reference>
<name>A0A3P7NWI4_DIBLA</name>
<dbReference type="Proteomes" id="UP000281553">
    <property type="component" value="Unassembled WGS sequence"/>
</dbReference>
<evidence type="ECO:0000313" key="1">
    <source>
        <dbReference type="EMBL" id="VDN45610.1"/>
    </source>
</evidence>
<keyword evidence="2" id="KW-1185">Reference proteome</keyword>
<dbReference type="AlphaFoldDB" id="A0A3P7NWI4"/>